<dbReference type="Pfam" id="PF01381">
    <property type="entry name" value="HTH_3"/>
    <property type="match status" value="1"/>
</dbReference>
<dbReference type="SMART" id="SM00530">
    <property type="entry name" value="HTH_XRE"/>
    <property type="match status" value="1"/>
</dbReference>
<keyword evidence="1" id="KW-0238">DNA-binding</keyword>
<dbReference type="GO" id="GO:0003677">
    <property type="term" value="F:DNA binding"/>
    <property type="evidence" value="ECO:0007669"/>
    <property type="project" value="UniProtKB-KW"/>
</dbReference>
<dbReference type="PANTHER" id="PTHR46558">
    <property type="entry name" value="TRACRIPTIONAL REGULATORY PROTEIN-RELATED-RELATED"/>
    <property type="match status" value="1"/>
</dbReference>
<proteinExistence type="predicted"/>
<dbReference type="PROSITE" id="PS50943">
    <property type="entry name" value="HTH_CROC1"/>
    <property type="match status" value="1"/>
</dbReference>
<name>A0A8S5UJD3_9CAUD</name>
<dbReference type="CDD" id="cd00093">
    <property type="entry name" value="HTH_XRE"/>
    <property type="match status" value="1"/>
</dbReference>
<protein>
    <submittedName>
        <fullName evidence="3">Helix-turn-helix XRE-family like protein</fullName>
    </submittedName>
</protein>
<evidence type="ECO:0000259" key="2">
    <source>
        <dbReference type="PROSITE" id="PS50943"/>
    </source>
</evidence>
<dbReference type="InterPro" id="IPR010982">
    <property type="entry name" value="Lambda_DNA-bd_dom_sf"/>
</dbReference>
<dbReference type="SUPFAM" id="SSF47413">
    <property type="entry name" value="lambda repressor-like DNA-binding domains"/>
    <property type="match status" value="1"/>
</dbReference>
<evidence type="ECO:0000256" key="1">
    <source>
        <dbReference type="ARBA" id="ARBA00023125"/>
    </source>
</evidence>
<dbReference type="InterPro" id="IPR001387">
    <property type="entry name" value="Cro/C1-type_HTH"/>
</dbReference>
<organism evidence="3">
    <name type="scientific">Siphoviridae sp. ct3gT1</name>
    <dbReference type="NCBI Taxonomy" id="2825323"/>
    <lineage>
        <taxon>Viruses</taxon>
        <taxon>Duplodnaviria</taxon>
        <taxon>Heunggongvirae</taxon>
        <taxon>Uroviricota</taxon>
        <taxon>Caudoviricetes</taxon>
    </lineage>
</organism>
<feature type="domain" description="HTH cro/C1-type" evidence="2">
    <location>
        <begin position="6"/>
        <end position="61"/>
    </location>
</feature>
<reference evidence="3" key="1">
    <citation type="journal article" date="2021" name="Proc. Natl. Acad. Sci. U.S.A.">
        <title>A Catalog of Tens of Thousands of Viruses from Human Metagenomes Reveals Hidden Associations with Chronic Diseases.</title>
        <authorList>
            <person name="Tisza M.J."/>
            <person name="Buck C.B."/>
        </authorList>
    </citation>
    <scope>NUCLEOTIDE SEQUENCE</scope>
    <source>
        <strain evidence="3">Ct3gT1</strain>
    </source>
</reference>
<sequence length="121" mass="13684">MLGEKIKQSRKELGLTQQEFAKKLGISRSNLSDIENGRNKAGNLKLLSKISELTKKPLSLFVENDTNFNFDIYEALDLGLTKLILGGLIDENNECITKESKSYLDKLIKLIIEAKKEELIK</sequence>
<dbReference type="PANTHER" id="PTHR46558:SF3">
    <property type="entry name" value="TRANSCRIPTIONAL REGULATOR"/>
    <property type="match status" value="1"/>
</dbReference>
<dbReference type="Gene3D" id="1.10.260.40">
    <property type="entry name" value="lambda repressor-like DNA-binding domains"/>
    <property type="match status" value="1"/>
</dbReference>
<evidence type="ECO:0000313" key="3">
    <source>
        <dbReference type="EMBL" id="DAF94547.1"/>
    </source>
</evidence>
<accession>A0A8S5UJD3</accession>
<dbReference type="EMBL" id="BK016094">
    <property type="protein sequence ID" value="DAF94547.1"/>
    <property type="molecule type" value="Genomic_DNA"/>
</dbReference>